<organism evidence="3 4">
    <name type="scientific">Luteolibacter rhizosphaerae</name>
    <dbReference type="NCBI Taxonomy" id="2989719"/>
    <lineage>
        <taxon>Bacteria</taxon>
        <taxon>Pseudomonadati</taxon>
        <taxon>Verrucomicrobiota</taxon>
        <taxon>Verrucomicrobiia</taxon>
        <taxon>Verrucomicrobiales</taxon>
        <taxon>Verrucomicrobiaceae</taxon>
        <taxon>Luteolibacter</taxon>
    </lineage>
</organism>
<gene>
    <name evidence="3" type="ORF">OJ996_08760</name>
</gene>
<accession>A0ABT3G2D9</accession>
<dbReference type="RefSeq" id="WP_264513167.1">
    <property type="nucleotide sequence ID" value="NZ_JAPDDR010000004.1"/>
</dbReference>
<dbReference type="InterPro" id="IPR001509">
    <property type="entry name" value="Epimerase_deHydtase"/>
</dbReference>
<reference evidence="3" key="1">
    <citation type="submission" date="2022-10" db="EMBL/GenBank/DDBJ databases">
        <title>Luteolibacter sp. GHJ8, whole genome shotgun sequencing project.</title>
        <authorList>
            <person name="Zhao G."/>
            <person name="Shen L."/>
        </authorList>
    </citation>
    <scope>NUCLEOTIDE SEQUENCE</scope>
    <source>
        <strain evidence="3">GHJ8</strain>
    </source>
</reference>
<protein>
    <submittedName>
        <fullName evidence="3">NAD-dependent epimerase/dehydratase family protein</fullName>
    </submittedName>
</protein>
<dbReference type="PRINTS" id="PR01713">
    <property type="entry name" value="NUCEPIMERASE"/>
</dbReference>
<dbReference type="SUPFAM" id="SSF51735">
    <property type="entry name" value="NAD(P)-binding Rossmann-fold domains"/>
    <property type="match status" value="1"/>
</dbReference>
<comment type="similarity">
    <text evidence="1">Belongs to the NAD(P)-dependent epimerase/dehydratase family.</text>
</comment>
<evidence type="ECO:0000313" key="3">
    <source>
        <dbReference type="EMBL" id="MCW1913664.1"/>
    </source>
</evidence>
<dbReference type="Proteomes" id="UP001165653">
    <property type="component" value="Unassembled WGS sequence"/>
</dbReference>
<keyword evidence="4" id="KW-1185">Reference proteome</keyword>
<evidence type="ECO:0000313" key="4">
    <source>
        <dbReference type="Proteomes" id="UP001165653"/>
    </source>
</evidence>
<evidence type="ECO:0000256" key="1">
    <source>
        <dbReference type="ARBA" id="ARBA00007637"/>
    </source>
</evidence>
<name>A0ABT3G2D9_9BACT</name>
<dbReference type="InterPro" id="IPR036291">
    <property type="entry name" value="NAD(P)-bd_dom_sf"/>
</dbReference>
<proteinExistence type="inferred from homology"/>
<dbReference type="PANTHER" id="PTHR43000">
    <property type="entry name" value="DTDP-D-GLUCOSE 4,6-DEHYDRATASE-RELATED"/>
    <property type="match status" value="1"/>
</dbReference>
<dbReference type="Pfam" id="PF01370">
    <property type="entry name" value="Epimerase"/>
    <property type="match status" value="1"/>
</dbReference>
<dbReference type="EMBL" id="JAPDDR010000004">
    <property type="protein sequence ID" value="MCW1913664.1"/>
    <property type="molecule type" value="Genomic_DNA"/>
</dbReference>
<evidence type="ECO:0000259" key="2">
    <source>
        <dbReference type="Pfam" id="PF01370"/>
    </source>
</evidence>
<feature type="domain" description="NAD-dependent epimerase/dehydratase" evidence="2">
    <location>
        <begin position="8"/>
        <end position="225"/>
    </location>
</feature>
<sequence>MESNDRRVLITGAAGFIGAHVARHLSAQGWEVSGLDLRAGEGIIGCDLRSDDLPEETFPHVVHLAALGGVRPSMDRPLDYIETNVSATLRLLEHAVKKGTRRVVFASSSSVYGPTEGRPSREDDVLNPCSPYALTKIQGEEWGRLFAEKHGIDFIALRLFAVWGEGQRPDLALESFRRKIAAGETVQIHGDGRQRRDFTHVSDVVRAIEAALAWQGRGFEVFNVGTGVNHSVNDVLRKAERLAGKRAEVAYGPEHAADVPVTLADVAKAKDLLGWEARVSFPDSAP</sequence>
<comment type="caution">
    <text evidence="3">The sequence shown here is derived from an EMBL/GenBank/DDBJ whole genome shotgun (WGS) entry which is preliminary data.</text>
</comment>
<dbReference type="Gene3D" id="3.40.50.720">
    <property type="entry name" value="NAD(P)-binding Rossmann-like Domain"/>
    <property type="match status" value="1"/>
</dbReference>